<dbReference type="AlphaFoldDB" id="A0A3N4HS72"/>
<reference evidence="1 2" key="1">
    <citation type="journal article" date="2018" name="Nat. Ecol. Evol.">
        <title>Pezizomycetes genomes reveal the molecular basis of ectomycorrhizal truffle lifestyle.</title>
        <authorList>
            <person name="Murat C."/>
            <person name="Payen T."/>
            <person name="Noel B."/>
            <person name="Kuo A."/>
            <person name="Morin E."/>
            <person name="Chen J."/>
            <person name="Kohler A."/>
            <person name="Krizsan K."/>
            <person name="Balestrini R."/>
            <person name="Da Silva C."/>
            <person name="Montanini B."/>
            <person name="Hainaut M."/>
            <person name="Levati E."/>
            <person name="Barry K.W."/>
            <person name="Belfiori B."/>
            <person name="Cichocki N."/>
            <person name="Clum A."/>
            <person name="Dockter R.B."/>
            <person name="Fauchery L."/>
            <person name="Guy J."/>
            <person name="Iotti M."/>
            <person name="Le Tacon F."/>
            <person name="Lindquist E.A."/>
            <person name="Lipzen A."/>
            <person name="Malagnac F."/>
            <person name="Mello A."/>
            <person name="Molinier V."/>
            <person name="Miyauchi S."/>
            <person name="Poulain J."/>
            <person name="Riccioni C."/>
            <person name="Rubini A."/>
            <person name="Sitrit Y."/>
            <person name="Splivallo R."/>
            <person name="Traeger S."/>
            <person name="Wang M."/>
            <person name="Zifcakova L."/>
            <person name="Wipf D."/>
            <person name="Zambonelli A."/>
            <person name="Paolocci F."/>
            <person name="Nowrousian M."/>
            <person name="Ottonello S."/>
            <person name="Baldrian P."/>
            <person name="Spatafora J.W."/>
            <person name="Henrissat B."/>
            <person name="Nagy L.G."/>
            <person name="Aury J.M."/>
            <person name="Wincker P."/>
            <person name="Grigoriev I.V."/>
            <person name="Bonfante P."/>
            <person name="Martin F.M."/>
        </authorList>
    </citation>
    <scope>NUCLEOTIDE SEQUENCE [LARGE SCALE GENOMIC DNA]</scope>
    <source>
        <strain evidence="1 2">RN42</strain>
    </source>
</reference>
<proteinExistence type="predicted"/>
<name>A0A3N4HS72_ASCIM</name>
<gene>
    <name evidence="1" type="ORF">BJ508DRAFT_418504</name>
</gene>
<accession>A0A3N4HS72</accession>
<sequence>MEMDSTPIITPLSECGISAVDPPEPPISGAGSDHTKAPFHQRYKNNRDLLPLIAFVGSEGGQGFDLVLNHFYTFYSDSVVEENPLARYIRDTGDMIYEFIFDDFYPLFGCKSSDFVYKQIWLFIEAFCSHLEGYVPDDGAIWLRYNAGLLRQGQVRLIRWAVVGYLREMRGLIGTLDPGNVQSTLMLMWYSSDRLEEMNDRLLSSPRFRSERLEVLLLVYLEEPGVDMEVARGILECDLAEYFVVNEGWSQRRRDNALQIVRREWERRQKLKGKD</sequence>
<organism evidence="1 2">
    <name type="scientific">Ascobolus immersus RN42</name>
    <dbReference type="NCBI Taxonomy" id="1160509"/>
    <lineage>
        <taxon>Eukaryota</taxon>
        <taxon>Fungi</taxon>
        <taxon>Dikarya</taxon>
        <taxon>Ascomycota</taxon>
        <taxon>Pezizomycotina</taxon>
        <taxon>Pezizomycetes</taxon>
        <taxon>Pezizales</taxon>
        <taxon>Ascobolaceae</taxon>
        <taxon>Ascobolus</taxon>
    </lineage>
</organism>
<dbReference type="Proteomes" id="UP000275078">
    <property type="component" value="Unassembled WGS sequence"/>
</dbReference>
<keyword evidence="2" id="KW-1185">Reference proteome</keyword>
<evidence type="ECO:0000313" key="2">
    <source>
        <dbReference type="Proteomes" id="UP000275078"/>
    </source>
</evidence>
<evidence type="ECO:0000313" key="1">
    <source>
        <dbReference type="EMBL" id="RPA74640.1"/>
    </source>
</evidence>
<protein>
    <submittedName>
        <fullName evidence="1">Uncharacterized protein</fullName>
    </submittedName>
</protein>
<dbReference type="EMBL" id="ML119784">
    <property type="protein sequence ID" value="RPA74640.1"/>
    <property type="molecule type" value="Genomic_DNA"/>
</dbReference>